<dbReference type="HAMAP" id="MF_00572">
    <property type="entry name" value="LeuA_type2"/>
    <property type="match status" value="1"/>
</dbReference>
<evidence type="ECO:0000256" key="3">
    <source>
        <dbReference type="ARBA" id="ARBA00009767"/>
    </source>
</evidence>
<gene>
    <name evidence="11" type="ORF">PIIN_02315</name>
</gene>
<dbReference type="STRING" id="1109443.G4TAW7"/>
<dbReference type="SMART" id="SM00917">
    <property type="entry name" value="LeuA_dimer"/>
    <property type="match status" value="2"/>
</dbReference>
<evidence type="ECO:0000256" key="2">
    <source>
        <dbReference type="ARBA" id="ARBA00004689"/>
    </source>
</evidence>
<protein>
    <recommendedName>
        <fullName evidence="4">2-isopropylmalate synthase</fullName>
        <ecNumber evidence="4">2.3.3.13</ecNumber>
    </recommendedName>
</protein>
<dbReference type="InterPro" id="IPR036230">
    <property type="entry name" value="LeuA_allosteric_dom_sf"/>
</dbReference>
<feature type="domain" description="Pyruvate carboxyltransferase" evidence="10">
    <location>
        <begin position="33"/>
        <end position="313"/>
    </location>
</feature>
<evidence type="ECO:0000256" key="1">
    <source>
        <dbReference type="ARBA" id="ARBA00000064"/>
    </source>
</evidence>
<dbReference type="FunCoup" id="G4TAW7">
    <property type="interactions" value="259"/>
</dbReference>
<dbReference type="SUPFAM" id="SSF51569">
    <property type="entry name" value="Aldolase"/>
    <property type="match status" value="1"/>
</dbReference>
<keyword evidence="5" id="KW-0432">Leucine biosynthesis</keyword>
<dbReference type="EC" id="2.3.3.13" evidence="4"/>
<keyword evidence="12" id="KW-1185">Reference proteome</keyword>
<evidence type="ECO:0000256" key="7">
    <source>
        <dbReference type="ARBA" id="ARBA00022679"/>
    </source>
</evidence>
<dbReference type="OrthoDB" id="418791at2759"/>
<evidence type="ECO:0000256" key="5">
    <source>
        <dbReference type="ARBA" id="ARBA00022430"/>
    </source>
</evidence>
<evidence type="ECO:0000256" key="4">
    <source>
        <dbReference type="ARBA" id="ARBA00012973"/>
    </source>
</evidence>
<dbReference type="InterPro" id="IPR013709">
    <property type="entry name" value="2-isopropylmalate_synth_dimer"/>
</dbReference>
<keyword evidence="7" id="KW-0808">Transferase</keyword>
<dbReference type="GO" id="GO:0003852">
    <property type="term" value="F:2-isopropylmalate synthase activity"/>
    <property type="evidence" value="ECO:0007669"/>
    <property type="project" value="UniProtKB-EC"/>
</dbReference>
<dbReference type="SUPFAM" id="SSF89000">
    <property type="entry name" value="post-HMGL domain-like"/>
    <property type="match status" value="1"/>
</dbReference>
<dbReference type="InterPro" id="IPR002034">
    <property type="entry name" value="AIPM/Hcit_synth_CS"/>
</dbReference>
<dbReference type="PANTHER" id="PTHR46911">
    <property type="match status" value="1"/>
</dbReference>
<dbReference type="Gene3D" id="3.30.160.270">
    <property type="match status" value="2"/>
</dbReference>
<dbReference type="AlphaFoldDB" id="G4TAW7"/>
<dbReference type="Pfam" id="PF22615">
    <property type="entry name" value="IPMS_D2"/>
    <property type="match status" value="1"/>
</dbReference>
<comment type="similarity">
    <text evidence="3">Belongs to the alpha-IPM synthase/homocitrate synthase family. LeuA type 2 subfamily.</text>
</comment>
<dbReference type="EMBL" id="CAFZ01000033">
    <property type="protein sequence ID" value="CCA68451.1"/>
    <property type="molecule type" value="Genomic_DNA"/>
</dbReference>
<sequence>MPMLKDPSKKYKPYTPINLPDRQWPSRVTTTAPIWLSTDLRDGNQALANPMSIEQKTRFFRQLVKCGLKEIEIAYPAASETDFGFVRGLIEGGEVPDDVWIQVLTPARADLIKRTFEAVAGAKNVIIHMYNATAPLFREVVFRNSKEQTIALAVDHTRLIRQLVEEYEQKYQTNFRYEYSPETFTQTEPDFAVEICDRVRETWGRAGTEKMQRIIFNLPATVEIAPPNHYADQIEYFCRHVGEREKIIVSLHPHNDRGQGVAAAELGLLGGADRIEGCLFGNGERTGNVDLVTLALNQYTQGIDPGLDFSDLQSVIDTIVYCNDLPIHPRHPWAGELVFTAFSGSHQDAIKKGFEVQNRLWAEAEKTGGNKYWHMPYLPIDPADLGCTYEAVIRVNSQSGKGGIAYLVKQSLEFDLPRKMQIAFYSVIQGIAERTGKEMRVEDIVQAFCTTYFYRAPGVSFPVAGGLAGALDMGRLELKSFRFYHGSNAEPMELPRAGQVSDEHRRIIAKVAVDGQVRLLRGEGNGPLSALLDALRANLNLDFSIREYSEHSIGEGTRSQAASYVQLVEQLPGQTSGEGQTYWGVGVDSDIAGSGLKAVLSAVNGALRANQRKLPEDKKGILYDARISTGVADVAKDLQASLGYEVPRRMQRPVYELLQSVAETEGELDATRVGEIFDAAFIRHDFKPRPAYAFPDGSASRVNGTGEREASVKMFLKTFNLKALEQGAREFSGTILFTTSSSSDGEARTVQGRGNGPLSALLAGLHEHVAQRMAIRDFHGHSLGQGSEVMAASYVELVLENINDEPVRELQIGSLTNFHVGSWQKRLAADEEREAQEGKTPKTTSSWGVAKDVDITASGLQAVLNAANGLGLTLV</sequence>
<accession>G4TAW7</accession>
<dbReference type="SUPFAM" id="SSF110921">
    <property type="entry name" value="2-isopropylmalate synthase LeuA, allosteric (dimerisation) domain"/>
    <property type="match status" value="2"/>
</dbReference>
<dbReference type="PROSITE" id="PS50991">
    <property type="entry name" value="PYR_CT"/>
    <property type="match status" value="1"/>
</dbReference>
<dbReference type="HOGENOM" id="CLU_004588_2_0_1"/>
<dbReference type="InParanoid" id="G4TAW7"/>
<dbReference type="GO" id="GO:0005739">
    <property type="term" value="C:mitochondrion"/>
    <property type="evidence" value="ECO:0007669"/>
    <property type="project" value="TreeGrafter"/>
</dbReference>
<dbReference type="GO" id="GO:0046872">
    <property type="term" value="F:metal ion binding"/>
    <property type="evidence" value="ECO:0007669"/>
    <property type="project" value="UniProtKB-KW"/>
</dbReference>
<dbReference type="PANTHER" id="PTHR46911:SF1">
    <property type="entry name" value="2-ISOPROPYLMALATE SYNTHASE"/>
    <property type="match status" value="1"/>
</dbReference>
<keyword evidence="8" id="KW-0479">Metal-binding</keyword>
<reference evidence="11 12" key="1">
    <citation type="journal article" date="2011" name="PLoS Pathog.">
        <title>Endophytic Life Strategies Decoded by Genome and Transcriptome Analyses of the Mutualistic Root Symbiont Piriformospora indica.</title>
        <authorList>
            <person name="Zuccaro A."/>
            <person name="Lahrmann U."/>
            <person name="Guldener U."/>
            <person name="Langen G."/>
            <person name="Pfiffi S."/>
            <person name="Biedenkopf D."/>
            <person name="Wong P."/>
            <person name="Samans B."/>
            <person name="Grimm C."/>
            <person name="Basiewicz M."/>
            <person name="Murat C."/>
            <person name="Martin F."/>
            <person name="Kogel K.H."/>
        </authorList>
    </citation>
    <scope>NUCLEOTIDE SEQUENCE [LARGE SCALE GENOMIC DNA]</scope>
    <source>
        <strain evidence="11 12">DSM 11827</strain>
    </source>
</reference>
<evidence type="ECO:0000313" key="12">
    <source>
        <dbReference type="Proteomes" id="UP000007148"/>
    </source>
</evidence>
<dbReference type="Pfam" id="PF00682">
    <property type="entry name" value="HMGL-like"/>
    <property type="match status" value="1"/>
</dbReference>
<dbReference type="CDD" id="cd07942">
    <property type="entry name" value="DRE_TIM_LeuA"/>
    <property type="match status" value="1"/>
</dbReference>
<evidence type="ECO:0000259" key="10">
    <source>
        <dbReference type="PROSITE" id="PS50991"/>
    </source>
</evidence>
<organism evidence="11 12">
    <name type="scientific">Serendipita indica (strain DSM 11827)</name>
    <name type="common">Root endophyte fungus</name>
    <name type="synonym">Piriformospora indica</name>
    <dbReference type="NCBI Taxonomy" id="1109443"/>
    <lineage>
        <taxon>Eukaryota</taxon>
        <taxon>Fungi</taxon>
        <taxon>Dikarya</taxon>
        <taxon>Basidiomycota</taxon>
        <taxon>Agaricomycotina</taxon>
        <taxon>Agaricomycetes</taxon>
        <taxon>Sebacinales</taxon>
        <taxon>Serendipitaceae</taxon>
        <taxon>Serendipita</taxon>
    </lineage>
</organism>
<evidence type="ECO:0000313" key="11">
    <source>
        <dbReference type="EMBL" id="CCA68451.1"/>
    </source>
</evidence>
<comment type="pathway">
    <text evidence="2">Amino-acid biosynthesis; L-leucine biosynthesis; L-leucine from 3-methyl-2-oxobutanoate: step 1/4.</text>
</comment>
<keyword evidence="6" id="KW-0028">Amino-acid biosynthesis</keyword>
<keyword evidence="9" id="KW-0100">Branched-chain amino acid biosynthesis</keyword>
<evidence type="ECO:0000256" key="8">
    <source>
        <dbReference type="ARBA" id="ARBA00022723"/>
    </source>
</evidence>
<dbReference type="Gene3D" id="3.20.20.70">
    <property type="entry name" value="Aldolase class I"/>
    <property type="match status" value="1"/>
</dbReference>
<dbReference type="InterPro" id="IPR013785">
    <property type="entry name" value="Aldolase_TIM"/>
</dbReference>
<comment type="caution">
    <text evidence="11">The sequence shown here is derived from an EMBL/GenBank/DDBJ whole genome shotgun (WGS) entry which is preliminary data.</text>
</comment>
<dbReference type="NCBIfam" id="NF002991">
    <property type="entry name" value="PRK03739.1"/>
    <property type="match status" value="1"/>
</dbReference>
<dbReference type="PROSITE" id="PS00816">
    <property type="entry name" value="AIPM_HOMOCIT_SYNTH_2"/>
    <property type="match status" value="1"/>
</dbReference>
<evidence type="ECO:0000256" key="6">
    <source>
        <dbReference type="ARBA" id="ARBA00022605"/>
    </source>
</evidence>
<dbReference type="InterPro" id="IPR039371">
    <property type="entry name" value="LeuA_N_DRE-TIM"/>
</dbReference>
<dbReference type="eggNOG" id="KOG2367">
    <property type="taxonomic scope" value="Eukaryota"/>
</dbReference>
<dbReference type="Pfam" id="PF08502">
    <property type="entry name" value="LeuA_dimer"/>
    <property type="match status" value="2"/>
</dbReference>
<proteinExistence type="inferred from homology"/>
<dbReference type="InterPro" id="IPR054692">
    <property type="entry name" value="LeuA-like_post-cat"/>
</dbReference>
<dbReference type="InterPro" id="IPR000891">
    <property type="entry name" value="PYR_CT"/>
</dbReference>
<dbReference type="Proteomes" id="UP000007148">
    <property type="component" value="Unassembled WGS sequence"/>
</dbReference>
<dbReference type="InterPro" id="IPR005668">
    <property type="entry name" value="IPM_Synthase"/>
</dbReference>
<dbReference type="PROSITE" id="PS00815">
    <property type="entry name" value="AIPM_HOMOCIT_SYNTH_1"/>
    <property type="match status" value="1"/>
</dbReference>
<name>G4TAW7_SERID</name>
<evidence type="ECO:0000256" key="9">
    <source>
        <dbReference type="ARBA" id="ARBA00023304"/>
    </source>
</evidence>
<comment type="catalytic activity">
    <reaction evidence="1">
        <text>3-methyl-2-oxobutanoate + acetyl-CoA + H2O = (2S)-2-isopropylmalate + CoA + H(+)</text>
        <dbReference type="Rhea" id="RHEA:21524"/>
        <dbReference type="ChEBI" id="CHEBI:1178"/>
        <dbReference type="ChEBI" id="CHEBI:11851"/>
        <dbReference type="ChEBI" id="CHEBI:15377"/>
        <dbReference type="ChEBI" id="CHEBI:15378"/>
        <dbReference type="ChEBI" id="CHEBI:57287"/>
        <dbReference type="ChEBI" id="CHEBI:57288"/>
        <dbReference type="EC" id="2.3.3.13"/>
    </reaction>
</comment>
<dbReference type="GO" id="GO:0009098">
    <property type="term" value="P:L-leucine biosynthetic process"/>
    <property type="evidence" value="ECO:0007669"/>
    <property type="project" value="UniProtKB-KW"/>
</dbReference>
<dbReference type="OMA" id="EYCNQME"/>